<accession>A0A1D8KCU8</accession>
<feature type="region of interest" description="Disordered" evidence="2">
    <location>
        <begin position="106"/>
        <end position="193"/>
    </location>
</feature>
<evidence type="ECO:0000313" key="5">
    <source>
        <dbReference type="Proteomes" id="UP000095342"/>
    </source>
</evidence>
<proteinExistence type="predicted"/>
<geneLocation type="plasmid" evidence="5">
    <name>papv6</name>
</geneLocation>
<feature type="coiled-coil region" evidence="1">
    <location>
        <begin position="78"/>
        <end position="105"/>
    </location>
</feature>
<keyword evidence="5" id="KW-1185">Reference proteome</keyword>
<feature type="compositionally biased region" description="Low complexity" evidence="2">
    <location>
        <begin position="178"/>
        <end position="193"/>
    </location>
</feature>
<reference evidence="4 5" key="1">
    <citation type="submission" date="2016-09" db="EMBL/GenBank/DDBJ databases">
        <title>Acidihalobacter prosperus V6 (DSM14174).</title>
        <authorList>
            <person name="Khaleque H.N."/>
            <person name="Ramsay J.P."/>
            <person name="Murphy R.J.T."/>
            <person name="Kaksonen A.H."/>
            <person name="Boxall N.J."/>
            <person name="Watkin E.L.J."/>
        </authorList>
    </citation>
    <scope>NUCLEOTIDE SEQUENCE [LARGE SCALE GENOMIC DNA]</scope>
    <source>
        <strain evidence="4 5">V6</strain>
        <plasmid evidence="5">papv6</plasmid>
    </source>
</reference>
<keyword evidence="1" id="KW-0175">Coiled coil</keyword>
<dbReference type="Proteomes" id="UP000095342">
    <property type="component" value="Plasmid pAPV6"/>
</dbReference>
<gene>
    <name evidence="4" type="ORF">BJI67_16235</name>
</gene>
<feature type="compositionally biased region" description="Low complexity" evidence="2">
    <location>
        <begin position="454"/>
        <end position="468"/>
    </location>
</feature>
<keyword evidence="3" id="KW-0812">Transmembrane</keyword>
<feature type="transmembrane region" description="Helical" evidence="3">
    <location>
        <begin position="27"/>
        <end position="46"/>
    </location>
</feature>
<protein>
    <recommendedName>
        <fullName evidence="6">Conjugal transfer protein TraB</fullName>
    </recommendedName>
</protein>
<evidence type="ECO:0000256" key="2">
    <source>
        <dbReference type="SAM" id="MobiDB-lite"/>
    </source>
</evidence>
<evidence type="ECO:0000256" key="1">
    <source>
        <dbReference type="SAM" id="Coils"/>
    </source>
</evidence>
<dbReference type="AlphaFoldDB" id="A0A1D8KCU8"/>
<feature type="region of interest" description="Disordered" evidence="2">
    <location>
        <begin position="48"/>
        <end position="70"/>
    </location>
</feature>
<evidence type="ECO:0008006" key="6">
    <source>
        <dbReference type="Google" id="ProtNLM"/>
    </source>
</evidence>
<dbReference type="EMBL" id="CP017449">
    <property type="protein sequence ID" value="AOV18787.1"/>
    <property type="molecule type" value="Genomic_DNA"/>
</dbReference>
<dbReference type="InterPro" id="IPR005498">
    <property type="entry name" value="T4SS_VirB10/TraB/TrbI"/>
</dbReference>
<dbReference type="KEGG" id="aaeo:BJI67_16235"/>
<sequence length="480" mass="49622">MSEKPKITKPKNPESAGSFLRSSKGRMAVFAGAGVVLLILIARMMGGGQSHYRPPPPKPINTTPGTNNLYDRTLSDRVQSLSSQNQQLQSQLDTLTTKLQNLQQTQVRMAHEEKSALSKQAGELSAAQREAEQRGKHTPTPPNSKAPGSGFNPSSYKMPPQPNGGYVPPPPPAGGYSGNAPESSSGNASVSSGPAPLEIANANAPAKAKTLKVKWKKNPYAGYMPAGSFAKAALLTGVDAGTSDYTRSNPQPILMRVQSNAQLPGAARYGIKACFLIGSGYGNLSAERVYIRLTHISCISQSLGGVVASPIQGYVVDSDGVLGMRGRVINRTGALLAKALLAGFAQGASSIARMASESVTTSSLTGATTATISPNNILKGAGFAGIGGAASILARQYIKEASSIYPVIEVPPGRKATVVLTKGVSLKWSLYTGLYHPVVNAPHDGTIPAAGNDTTGATTSGTQQASSTLSPVTSTSGAHS</sequence>
<dbReference type="Pfam" id="PF03743">
    <property type="entry name" value="TrbI"/>
    <property type="match status" value="1"/>
</dbReference>
<name>A0A1D8KCU8_9GAMM</name>
<feature type="compositionally biased region" description="Pro residues" evidence="2">
    <location>
        <begin position="159"/>
        <end position="173"/>
    </location>
</feature>
<evidence type="ECO:0000313" key="4">
    <source>
        <dbReference type="EMBL" id="AOV18787.1"/>
    </source>
</evidence>
<keyword evidence="3" id="KW-1133">Transmembrane helix</keyword>
<keyword evidence="3" id="KW-0472">Membrane</keyword>
<feature type="region of interest" description="Disordered" evidence="2">
    <location>
        <begin position="446"/>
        <end position="480"/>
    </location>
</feature>
<evidence type="ECO:0000256" key="3">
    <source>
        <dbReference type="SAM" id="Phobius"/>
    </source>
</evidence>
<organism evidence="4 5">
    <name type="scientific">Acidihalobacter aeolianus</name>
    <dbReference type="NCBI Taxonomy" id="2792603"/>
    <lineage>
        <taxon>Bacteria</taxon>
        <taxon>Pseudomonadati</taxon>
        <taxon>Pseudomonadota</taxon>
        <taxon>Gammaproteobacteria</taxon>
        <taxon>Chromatiales</taxon>
        <taxon>Ectothiorhodospiraceae</taxon>
        <taxon>Acidihalobacter</taxon>
    </lineage>
</organism>
<feature type="compositionally biased region" description="Polar residues" evidence="2">
    <location>
        <begin position="469"/>
        <end position="480"/>
    </location>
</feature>
<dbReference type="RefSeq" id="WP_070074310.1">
    <property type="nucleotide sequence ID" value="NZ_CP017449.1"/>
</dbReference>
<dbReference type="CDD" id="cd16430">
    <property type="entry name" value="TraB"/>
    <property type="match status" value="1"/>
</dbReference>
<keyword evidence="4" id="KW-0614">Plasmid</keyword>